<reference evidence="2" key="1">
    <citation type="submission" date="2014-09" db="EMBL/GenBank/DDBJ databases">
        <authorList>
            <person name="Magalhaes I.L.F."/>
            <person name="Oliveira U."/>
            <person name="Santos F.R."/>
            <person name="Vidigal T.H.D.A."/>
            <person name="Brescovit A.D."/>
            <person name="Santos A.J."/>
        </authorList>
    </citation>
    <scope>NUCLEOTIDE SEQUENCE</scope>
    <source>
        <tissue evidence="2">Shoot tissue taken approximately 20 cm above the soil surface</tissue>
    </source>
</reference>
<keyword evidence="1" id="KW-0812">Transmembrane</keyword>
<reference evidence="2" key="2">
    <citation type="journal article" date="2015" name="Data Brief">
        <title>Shoot transcriptome of the giant reed, Arundo donax.</title>
        <authorList>
            <person name="Barrero R.A."/>
            <person name="Guerrero F.D."/>
            <person name="Moolhuijzen P."/>
            <person name="Goolsby J.A."/>
            <person name="Tidwell J."/>
            <person name="Bellgard S.E."/>
            <person name="Bellgard M.I."/>
        </authorList>
    </citation>
    <scope>NUCLEOTIDE SEQUENCE</scope>
    <source>
        <tissue evidence="2">Shoot tissue taken approximately 20 cm above the soil surface</tissue>
    </source>
</reference>
<dbReference type="EMBL" id="GBRH01269484">
    <property type="protein sequence ID" value="JAD28411.1"/>
    <property type="molecule type" value="Transcribed_RNA"/>
</dbReference>
<protein>
    <submittedName>
        <fullName evidence="2">Uncharacterized protein</fullName>
    </submittedName>
</protein>
<evidence type="ECO:0000313" key="2">
    <source>
        <dbReference type="EMBL" id="JAD28411.1"/>
    </source>
</evidence>
<organism evidence="2">
    <name type="scientific">Arundo donax</name>
    <name type="common">Giant reed</name>
    <name type="synonym">Donax arundinaceus</name>
    <dbReference type="NCBI Taxonomy" id="35708"/>
    <lineage>
        <taxon>Eukaryota</taxon>
        <taxon>Viridiplantae</taxon>
        <taxon>Streptophyta</taxon>
        <taxon>Embryophyta</taxon>
        <taxon>Tracheophyta</taxon>
        <taxon>Spermatophyta</taxon>
        <taxon>Magnoliopsida</taxon>
        <taxon>Liliopsida</taxon>
        <taxon>Poales</taxon>
        <taxon>Poaceae</taxon>
        <taxon>PACMAD clade</taxon>
        <taxon>Arundinoideae</taxon>
        <taxon>Arundineae</taxon>
        <taxon>Arundo</taxon>
    </lineage>
</organism>
<keyword evidence="1" id="KW-0472">Membrane</keyword>
<dbReference type="AlphaFoldDB" id="A0A0A8YQ14"/>
<accession>A0A0A8YQ14</accession>
<sequence length="75" mass="8060">MIGDSSPVCEILAVKASDHSNCLRNCGQISSKVPFVSGQRFSAKSWSTKFVRILVPCLCVGIVILCLSQGFVLLT</sequence>
<proteinExistence type="predicted"/>
<name>A0A0A8YQ14_ARUDO</name>
<keyword evidence="1" id="KW-1133">Transmembrane helix</keyword>
<feature type="transmembrane region" description="Helical" evidence="1">
    <location>
        <begin position="50"/>
        <end position="74"/>
    </location>
</feature>
<evidence type="ECO:0000256" key="1">
    <source>
        <dbReference type="SAM" id="Phobius"/>
    </source>
</evidence>